<gene>
    <name evidence="2" type="ORF">UW68_C0020G0003</name>
</gene>
<dbReference type="EMBL" id="LCJG01000020">
    <property type="protein sequence ID" value="KKT72949.1"/>
    <property type="molecule type" value="Genomic_DNA"/>
</dbReference>
<evidence type="ECO:0000256" key="1">
    <source>
        <dbReference type="SAM" id="Phobius"/>
    </source>
</evidence>
<evidence type="ECO:0008006" key="4">
    <source>
        <dbReference type="Google" id="ProtNLM"/>
    </source>
</evidence>
<keyword evidence="1" id="KW-1133">Transmembrane helix</keyword>
<feature type="transmembrane region" description="Helical" evidence="1">
    <location>
        <begin position="15"/>
        <end position="33"/>
    </location>
</feature>
<name>A0A0G1MLP6_9BACT</name>
<dbReference type="AlphaFoldDB" id="A0A0G1MLP6"/>
<dbReference type="STRING" id="1618384.UW68_C0020G0003"/>
<organism evidence="2 3">
    <name type="scientific">Candidatus Collierbacteria bacterium GW2011_GWB1_44_6</name>
    <dbReference type="NCBI Taxonomy" id="1618384"/>
    <lineage>
        <taxon>Bacteria</taxon>
        <taxon>Candidatus Collieribacteriota</taxon>
    </lineage>
</organism>
<comment type="caution">
    <text evidence="2">The sequence shown here is derived from an EMBL/GenBank/DDBJ whole genome shotgun (WGS) entry which is preliminary data.</text>
</comment>
<reference evidence="2 3" key="1">
    <citation type="journal article" date="2015" name="Nature">
        <title>rRNA introns, odd ribosomes, and small enigmatic genomes across a large radiation of phyla.</title>
        <authorList>
            <person name="Brown C.T."/>
            <person name="Hug L.A."/>
            <person name="Thomas B.C."/>
            <person name="Sharon I."/>
            <person name="Castelle C.J."/>
            <person name="Singh A."/>
            <person name="Wilkins M.J."/>
            <person name="Williams K.H."/>
            <person name="Banfield J.F."/>
        </authorList>
    </citation>
    <scope>NUCLEOTIDE SEQUENCE [LARGE SCALE GENOMIC DNA]</scope>
</reference>
<protein>
    <recommendedName>
        <fullName evidence="4">Septum formation initiator</fullName>
    </recommendedName>
</protein>
<proteinExistence type="predicted"/>
<dbReference type="Proteomes" id="UP000034835">
    <property type="component" value="Unassembled WGS sequence"/>
</dbReference>
<keyword evidence="1" id="KW-0472">Membrane</keyword>
<accession>A0A0G1MLP6</accession>
<sequence length="124" mass="14731">MQAGSRNKGNRHGLAWFRVVILVIAWLMIYSLAQDVWQTRVGFSRIAESKRRLVAEENKNLELKERLEVVMTDEYREKLIREKLNMQKEGEVIVVMPKKEAKKDKDMISAESQANWQRWWSLIK</sequence>
<keyword evidence="1" id="KW-0812">Transmembrane</keyword>
<evidence type="ECO:0000313" key="2">
    <source>
        <dbReference type="EMBL" id="KKT72949.1"/>
    </source>
</evidence>
<evidence type="ECO:0000313" key="3">
    <source>
        <dbReference type="Proteomes" id="UP000034835"/>
    </source>
</evidence>